<sequence length="39" mass="4310">MGSQLRGERSDSDLCAQAKPSKSYKSSEIWIGDSSRKGY</sequence>
<dbReference type="Proteomes" id="UP000634136">
    <property type="component" value="Unassembled WGS sequence"/>
</dbReference>
<comment type="caution">
    <text evidence="2">The sequence shown here is derived from an EMBL/GenBank/DDBJ whole genome shotgun (WGS) entry which is preliminary data.</text>
</comment>
<proteinExistence type="predicted"/>
<dbReference type="AlphaFoldDB" id="A0A834WPW6"/>
<feature type="region of interest" description="Disordered" evidence="1">
    <location>
        <begin position="1"/>
        <end position="39"/>
    </location>
</feature>
<evidence type="ECO:0000313" key="2">
    <source>
        <dbReference type="EMBL" id="KAF7830257.1"/>
    </source>
</evidence>
<protein>
    <submittedName>
        <fullName evidence="2">Uncharacterized protein</fullName>
    </submittedName>
</protein>
<name>A0A834WPW6_9FABA</name>
<dbReference type="EMBL" id="JAAIUW010000005">
    <property type="protein sequence ID" value="KAF7830257.1"/>
    <property type="molecule type" value="Genomic_DNA"/>
</dbReference>
<reference evidence="2" key="1">
    <citation type="submission" date="2020-09" db="EMBL/GenBank/DDBJ databases">
        <title>Genome-Enabled Discovery of Anthraquinone Biosynthesis in Senna tora.</title>
        <authorList>
            <person name="Kang S.-H."/>
            <person name="Pandey R.P."/>
            <person name="Lee C.-M."/>
            <person name="Sim J.-S."/>
            <person name="Jeong J.-T."/>
            <person name="Choi B.-S."/>
            <person name="Jung M."/>
            <person name="Ginzburg D."/>
            <person name="Zhao K."/>
            <person name="Won S.Y."/>
            <person name="Oh T.-J."/>
            <person name="Yu Y."/>
            <person name="Kim N.-H."/>
            <person name="Lee O.R."/>
            <person name="Lee T.-H."/>
            <person name="Bashyal P."/>
            <person name="Kim T.-S."/>
            <person name="Lee W.-H."/>
            <person name="Kawkins C."/>
            <person name="Kim C.-K."/>
            <person name="Kim J.S."/>
            <person name="Ahn B.O."/>
            <person name="Rhee S.Y."/>
            <person name="Sohng J.K."/>
        </authorList>
    </citation>
    <scope>NUCLEOTIDE SEQUENCE</scope>
    <source>
        <tissue evidence="2">Leaf</tissue>
    </source>
</reference>
<keyword evidence="3" id="KW-1185">Reference proteome</keyword>
<gene>
    <name evidence="2" type="ORF">G2W53_012590</name>
</gene>
<accession>A0A834WPW6</accession>
<feature type="compositionally biased region" description="Basic and acidic residues" evidence="1">
    <location>
        <begin position="1"/>
        <end position="12"/>
    </location>
</feature>
<organism evidence="2 3">
    <name type="scientific">Senna tora</name>
    <dbReference type="NCBI Taxonomy" id="362788"/>
    <lineage>
        <taxon>Eukaryota</taxon>
        <taxon>Viridiplantae</taxon>
        <taxon>Streptophyta</taxon>
        <taxon>Embryophyta</taxon>
        <taxon>Tracheophyta</taxon>
        <taxon>Spermatophyta</taxon>
        <taxon>Magnoliopsida</taxon>
        <taxon>eudicotyledons</taxon>
        <taxon>Gunneridae</taxon>
        <taxon>Pentapetalae</taxon>
        <taxon>rosids</taxon>
        <taxon>fabids</taxon>
        <taxon>Fabales</taxon>
        <taxon>Fabaceae</taxon>
        <taxon>Caesalpinioideae</taxon>
        <taxon>Cassia clade</taxon>
        <taxon>Senna</taxon>
    </lineage>
</organism>
<evidence type="ECO:0000313" key="3">
    <source>
        <dbReference type="Proteomes" id="UP000634136"/>
    </source>
</evidence>
<evidence type="ECO:0000256" key="1">
    <source>
        <dbReference type="SAM" id="MobiDB-lite"/>
    </source>
</evidence>